<feature type="compositionally biased region" description="Polar residues" evidence="1">
    <location>
        <begin position="55"/>
        <end position="79"/>
    </location>
</feature>
<feature type="region of interest" description="Disordered" evidence="1">
    <location>
        <begin position="22"/>
        <end position="82"/>
    </location>
</feature>
<proteinExistence type="predicted"/>
<keyword evidence="4" id="KW-1185">Reference proteome</keyword>
<organism evidence="3 4">
    <name type="scientific">Enterococcus wangshanyuanii</name>
    <dbReference type="NCBI Taxonomy" id="2005703"/>
    <lineage>
        <taxon>Bacteria</taxon>
        <taxon>Bacillati</taxon>
        <taxon>Bacillota</taxon>
        <taxon>Bacilli</taxon>
        <taxon>Lactobacillales</taxon>
        <taxon>Enterococcaceae</taxon>
        <taxon>Enterococcus</taxon>
    </lineage>
</organism>
<dbReference type="Proteomes" id="UP000630615">
    <property type="component" value="Unassembled WGS sequence"/>
</dbReference>
<gene>
    <name evidence="3" type="ORF">GCM10011573_24050</name>
</gene>
<evidence type="ECO:0000313" key="3">
    <source>
        <dbReference type="EMBL" id="GGC93602.1"/>
    </source>
</evidence>
<dbReference type="EMBL" id="BMKI01000005">
    <property type="protein sequence ID" value="GGC93602.1"/>
    <property type="molecule type" value="Genomic_DNA"/>
</dbReference>
<protein>
    <recommendedName>
        <fullName evidence="5">Lipocalin-like domain-containing protein</fullName>
    </recommendedName>
</protein>
<comment type="caution">
    <text evidence="3">The sequence shown here is derived from an EMBL/GenBank/DDBJ whole genome shotgun (WGS) entry which is preliminary data.</text>
</comment>
<keyword evidence="2" id="KW-0732">Signal</keyword>
<evidence type="ECO:0000313" key="4">
    <source>
        <dbReference type="Proteomes" id="UP000630615"/>
    </source>
</evidence>
<accession>A0ABQ1PAH8</accession>
<feature type="chain" id="PRO_5047163444" description="Lipocalin-like domain-containing protein" evidence="2">
    <location>
        <begin position="21"/>
        <end position="195"/>
    </location>
</feature>
<feature type="compositionally biased region" description="Low complexity" evidence="1">
    <location>
        <begin position="31"/>
        <end position="54"/>
    </location>
</feature>
<evidence type="ECO:0008006" key="5">
    <source>
        <dbReference type="Google" id="ProtNLM"/>
    </source>
</evidence>
<reference evidence="4" key="1">
    <citation type="journal article" date="2019" name="Int. J. Syst. Evol. Microbiol.">
        <title>The Global Catalogue of Microorganisms (GCM) 10K type strain sequencing project: providing services to taxonomists for standard genome sequencing and annotation.</title>
        <authorList>
            <consortium name="The Broad Institute Genomics Platform"/>
            <consortium name="The Broad Institute Genome Sequencing Center for Infectious Disease"/>
            <person name="Wu L."/>
            <person name="Ma J."/>
        </authorList>
    </citation>
    <scope>NUCLEOTIDE SEQUENCE [LARGE SCALE GENOMIC DNA]</scope>
    <source>
        <strain evidence="4">CGMCC 1.15942</strain>
    </source>
</reference>
<sequence length="195" mass="20976">MKKSTLFTVTLLLVTLSACGEKKENQAEQPQTSTQVVTTDTKVKTDASTTTETTNAINVSSSSVGEEANTETSTNTQEATPKDPQTIYNALMGEWRSTENDANDIQWSASFTGGSASIAPMSGVGGAFSIKLASLNWDEQNQSLLITNEVYDAEGNHVPDNDFTLTVHDIDLESFSQMSVSGSFFGPSDLTYHRA</sequence>
<evidence type="ECO:0000256" key="1">
    <source>
        <dbReference type="SAM" id="MobiDB-lite"/>
    </source>
</evidence>
<dbReference type="PROSITE" id="PS51257">
    <property type="entry name" value="PROKAR_LIPOPROTEIN"/>
    <property type="match status" value="1"/>
</dbReference>
<name>A0ABQ1PAH8_9ENTE</name>
<feature type="signal peptide" evidence="2">
    <location>
        <begin position="1"/>
        <end position="20"/>
    </location>
</feature>
<dbReference type="RefSeq" id="WP_088269860.1">
    <property type="nucleotide sequence ID" value="NZ_BMKI01000005.1"/>
</dbReference>
<evidence type="ECO:0000256" key="2">
    <source>
        <dbReference type="SAM" id="SignalP"/>
    </source>
</evidence>